<dbReference type="EMBL" id="LNZH02000174">
    <property type="protein sequence ID" value="OCB88653.1"/>
    <property type="molecule type" value="Genomic_DNA"/>
</dbReference>
<organism evidence="8 9">
    <name type="scientific">Sanghuangporus baumii</name>
    <name type="common">Phellinus baumii</name>
    <dbReference type="NCBI Taxonomy" id="108892"/>
    <lineage>
        <taxon>Eukaryota</taxon>
        <taxon>Fungi</taxon>
        <taxon>Dikarya</taxon>
        <taxon>Basidiomycota</taxon>
        <taxon>Agaricomycotina</taxon>
        <taxon>Agaricomycetes</taxon>
        <taxon>Hymenochaetales</taxon>
        <taxon>Hymenochaetaceae</taxon>
        <taxon>Sanghuangporus</taxon>
    </lineage>
</organism>
<feature type="transmembrane region" description="Helical" evidence="6">
    <location>
        <begin position="540"/>
        <end position="560"/>
    </location>
</feature>
<feature type="transmembrane region" description="Helical" evidence="6">
    <location>
        <begin position="510"/>
        <end position="528"/>
    </location>
</feature>
<evidence type="ECO:0000313" key="8">
    <source>
        <dbReference type="EMBL" id="OCB88653.1"/>
    </source>
</evidence>
<dbReference type="Proteomes" id="UP000757232">
    <property type="component" value="Unassembled WGS sequence"/>
</dbReference>
<comment type="caution">
    <text evidence="8">The sequence shown here is derived from an EMBL/GenBank/DDBJ whole genome shotgun (WGS) entry which is preliminary data.</text>
</comment>
<proteinExistence type="predicted"/>
<dbReference type="InterPro" id="IPR020846">
    <property type="entry name" value="MFS_dom"/>
</dbReference>
<sequence length="607" mass="68025">MYCIRSTKFTRLRVTGSYTYCLRINRYFSTSLPRRLPFEKNSEGKSSSPISQTVVYEGPLARTFRSLKIFSLSSLGLATVLTPFMFIMDTSLPFAARVVLASTALGTSGVSTALVSWCGHPYVKTIRVLSDGNSAKPAEAAMNGIQLETFTLTLRPRFTSVYDTTFLTEARRPFAKWELAESVTLQKSSEGVPPEETIAETMDAQGKVLGRWIVTWYDEGTRGTCRGEGKVQRWEGSLLNIAFGKMTQAIFQDSSMCMMSFSLRISSNFVRHLIRTMVLTTPLMDPKSSMYLEHTQLSALSPSIRYFRHPTLVYTSINPVIECCSSRKYSCAVLLPYSRRFTGFISASSIHHQGEKMTEFCVACLCKSGYLPCCSLIQFFHIMATQYEAVKFPTCEDRESSRVSGSSEDKLDERPVKDGVLTLKERTIAEKRLLRKLDSRFLPSIILIYVMNYIDRAAITAARLQGLEQDLGLSDIQYDTTAAILYASYCVAQIPSNMFPNRVSRPSPSLYIGLCVIAWGVTSALTGVTRNFGDILTCRIFLVFPEAVFFPGAIYLLSRWYTRRKLAFRTSILYAGTMFSNAFGSLIAARILEIWKANVELWAGDGS</sequence>
<accession>A0A9Q5N9D3</accession>
<name>A0A9Q5N9D3_SANBA</name>
<evidence type="ECO:0000256" key="3">
    <source>
        <dbReference type="ARBA" id="ARBA00022692"/>
    </source>
</evidence>
<dbReference type="PANTHER" id="PTHR43791">
    <property type="entry name" value="PERMEASE-RELATED"/>
    <property type="match status" value="1"/>
</dbReference>
<keyword evidence="9" id="KW-1185">Reference proteome</keyword>
<dbReference type="SUPFAM" id="SSF103473">
    <property type="entry name" value="MFS general substrate transporter"/>
    <property type="match status" value="1"/>
</dbReference>
<evidence type="ECO:0000256" key="6">
    <source>
        <dbReference type="SAM" id="Phobius"/>
    </source>
</evidence>
<dbReference type="AlphaFoldDB" id="A0A9Q5N9D3"/>
<dbReference type="GO" id="GO:0016020">
    <property type="term" value="C:membrane"/>
    <property type="evidence" value="ECO:0007669"/>
    <property type="project" value="UniProtKB-SubCell"/>
</dbReference>
<feature type="transmembrane region" description="Helical" evidence="6">
    <location>
        <begin position="69"/>
        <end position="88"/>
    </location>
</feature>
<feature type="transmembrane region" description="Helical" evidence="6">
    <location>
        <begin position="572"/>
        <end position="592"/>
    </location>
</feature>
<gene>
    <name evidence="8" type="ORF">A7U60_g4196</name>
</gene>
<dbReference type="InterPro" id="IPR011701">
    <property type="entry name" value="MFS"/>
</dbReference>
<keyword evidence="5 6" id="KW-0472">Membrane</keyword>
<keyword evidence="3 6" id="KW-0812">Transmembrane</keyword>
<dbReference type="GO" id="GO:0022857">
    <property type="term" value="F:transmembrane transporter activity"/>
    <property type="evidence" value="ECO:0007669"/>
    <property type="project" value="InterPro"/>
</dbReference>
<protein>
    <recommendedName>
        <fullName evidence="7">Major facilitator superfamily (MFS) profile domain-containing protein</fullName>
    </recommendedName>
</protein>
<evidence type="ECO:0000256" key="1">
    <source>
        <dbReference type="ARBA" id="ARBA00004141"/>
    </source>
</evidence>
<keyword evidence="2" id="KW-0813">Transport</keyword>
<feature type="transmembrane region" description="Helical" evidence="6">
    <location>
        <begin position="94"/>
        <end position="117"/>
    </location>
</feature>
<dbReference type="PANTHER" id="PTHR43791:SF36">
    <property type="entry name" value="TRANSPORTER, PUTATIVE (AFU_ORTHOLOGUE AFUA_6G08340)-RELATED"/>
    <property type="match status" value="1"/>
</dbReference>
<evidence type="ECO:0000256" key="5">
    <source>
        <dbReference type="ARBA" id="ARBA00023136"/>
    </source>
</evidence>
<dbReference type="OrthoDB" id="5386199at2759"/>
<dbReference type="PROSITE" id="PS50850">
    <property type="entry name" value="MFS"/>
    <property type="match status" value="1"/>
</dbReference>
<evidence type="ECO:0000256" key="4">
    <source>
        <dbReference type="ARBA" id="ARBA00022989"/>
    </source>
</evidence>
<dbReference type="InterPro" id="IPR036259">
    <property type="entry name" value="MFS_trans_sf"/>
</dbReference>
<dbReference type="Gene3D" id="1.20.1250.20">
    <property type="entry name" value="MFS general substrate transporter like domains"/>
    <property type="match status" value="1"/>
</dbReference>
<feature type="domain" description="Major facilitator superfamily (MFS) profile" evidence="7">
    <location>
        <begin position="441"/>
        <end position="607"/>
    </location>
</feature>
<comment type="subcellular location">
    <subcellularLocation>
        <location evidence="1">Membrane</location>
        <topology evidence="1">Multi-pass membrane protein</topology>
    </subcellularLocation>
</comment>
<reference evidence="8" key="1">
    <citation type="submission" date="2016-06" db="EMBL/GenBank/DDBJ databases">
        <title>Draft Genome sequence of the fungus Inonotus baumii.</title>
        <authorList>
            <person name="Zhu H."/>
            <person name="Lin W."/>
        </authorList>
    </citation>
    <scope>NUCLEOTIDE SEQUENCE</scope>
    <source>
        <strain evidence="8">821</strain>
    </source>
</reference>
<evidence type="ECO:0000259" key="7">
    <source>
        <dbReference type="PROSITE" id="PS50850"/>
    </source>
</evidence>
<evidence type="ECO:0000313" key="9">
    <source>
        <dbReference type="Proteomes" id="UP000757232"/>
    </source>
</evidence>
<dbReference type="Pfam" id="PF07690">
    <property type="entry name" value="MFS_1"/>
    <property type="match status" value="1"/>
</dbReference>
<evidence type="ECO:0000256" key="2">
    <source>
        <dbReference type="ARBA" id="ARBA00022448"/>
    </source>
</evidence>
<keyword evidence="4 6" id="KW-1133">Transmembrane helix</keyword>